<evidence type="ECO:0008006" key="5">
    <source>
        <dbReference type="Google" id="ProtNLM"/>
    </source>
</evidence>
<evidence type="ECO:0000313" key="4">
    <source>
        <dbReference type="Proteomes" id="UP000014500"/>
    </source>
</evidence>
<dbReference type="GO" id="GO:0005694">
    <property type="term" value="C:chromosome"/>
    <property type="evidence" value="ECO:0007669"/>
    <property type="project" value="UniProtKB-ARBA"/>
</dbReference>
<keyword evidence="4" id="KW-1185">Reference proteome</keyword>
<evidence type="ECO:0000256" key="1">
    <source>
        <dbReference type="ARBA" id="ARBA00023125"/>
    </source>
</evidence>
<dbReference type="eggNOG" id="KOG3416">
    <property type="taxonomic scope" value="Eukaryota"/>
</dbReference>
<dbReference type="PANTHER" id="PTHR13356:SF0">
    <property type="entry name" value="SOSS COMPLEX SUBUNIT B HOMOLOG"/>
    <property type="match status" value="1"/>
</dbReference>
<dbReference type="PANTHER" id="PTHR13356">
    <property type="entry name" value="OB FOLD NUCLEIC ACID BINDING PROTEIN-RELATED"/>
    <property type="match status" value="1"/>
</dbReference>
<dbReference type="AlphaFoldDB" id="T1ISM2"/>
<dbReference type="Gene3D" id="2.40.50.140">
    <property type="entry name" value="Nucleic acid-binding proteins"/>
    <property type="match status" value="1"/>
</dbReference>
<dbReference type="PhylomeDB" id="T1ISM2"/>
<dbReference type="STRING" id="126957.T1ISM2"/>
<dbReference type="EnsemblMetazoa" id="SMAR004102-RA">
    <property type="protein sequence ID" value="SMAR004102-PA"/>
    <property type="gene ID" value="SMAR004102"/>
</dbReference>
<dbReference type="GO" id="GO:0070876">
    <property type="term" value="C:SOSS complex"/>
    <property type="evidence" value="ECO:0007669"/>
    <property type="project" value="TreeGrafter"/>
</dbReference>
<dbReference type="EMBL" id="JH431441">
    <property type="status" value="NOT_ANNOTATED_CDS"/>
    <property type="molecule type" value="Genomic_DNA"/>
</dbReference>
<proteinExistence type="predicted"/>
<keyword evidence="1" id="KW-0238">DNA-binding</keyword>
<dbReference type="CDD" id="cd04491">
    <property type="entry name" value="SoSSB_OBF"/>
    <property type="match status" value="1"/>
</dbReference>
<reference evidence="3" key="2">
    <citation type="submission" date="2015-02" db="UniProtKB">
        <authorList>
            <consortium name="EnsemblMetazoa"/>
        </authorList>
    </citation>
    <scope>IDENTIFICATION</scope>
</reference>
<sequence length="212" mass="23723">MNPINPAQLEYTQISELKPCMKNLNMFFIILDIGSPTTTKKCSEVRICKVADNTGCVDISLWGEIGHLLESGDICRLHKGYASVWKGCLTLYTGEKGEIKKIDEFCMEFVETPNMSDPDPEFVKAQQEQLAARVSSSRKQDQVQSTYESISPDIIQAQSRSNVVLKSGRNRRGKSRGGKSGKADFQINRNNRSVVTYDDDGFTYGDDGFRSD</sequence>
<dbReference type="Proteomes" id="UP000014500">
    <property type="component" value="Unassembled WGS sequence"/>
</dbReference>
<feature type="compositionally biased region" description="Basic residues" evidence="2">
    <location>
        <begin position="168"/>
        <end position="179"/>
    </location>
</feature>
<evidence type="ECO:0000256" key="2">
    <source>
        <dbReference type="SAM" id="MobiDB-lite"/>
    </source>
</evidence>
<dbReference type="GO" id="GO:0000724">
    <property type="term" value="P:double-strand break repair via homologous recombination"/>
    <property type="evidence" value="ECO:0007669"/>
    <property type="project" value="TreeGrafter"/>
</dbReference>
<dbReference type="GO" id="GO:0003677">
    <property type="term" value="F:DNA binding"/>
    <property type="evidence" value="ECO:0007669"/>
    <property type="project" value="UniProtKB-KW"/>
</dbReference>
<feature type="region of interest" description="Disordered" evidence="2">
    <location>
        <begin position="166"/>
        <end position="190"/>
    </location>
</feature>
<dbReference type="GO" id="GO:0010212">
    <property type="term" value="P:response to ionizing radiation"/>
    <property type="evidence" value="ECO:0007669"/>
    <property type="project" value="TreeGrafter"/>
</dbReference>
<dbReference type="FunFam" id="2.40.50.140:FF:000072">
    <property type="entry name" value="SOSS complex subunit B2"/>
    <property type="match status" value="1"/>
</dbReference>
<dbReference type="HOGENOM" id="CLU_102724_0_1_1"/>
<reference evidence="4" key="1">
    <citation type="submission" date="2011-05" db="EMBL/GenBank/DDBJ databases">
        <authorList>
            <person name="Richards S.R."/>
            <person name="Qu J."/>
            <person name="Jiang H."/>
            <person name="Jhangiani S.N."/>
            <person name="Agravi P."/>
            <person name="Goodspeed R."/>
            <person name="Gross S."/>
            <person name="Mandapat C."/>
            <person name="Jackson L."/>
            <person name="Mathew T."/>
            <person name="Pu L."/>
            <person name="Thornton R."/>
            <person name="Saada N."/>
            <person name="Wilczek-Boney K.B."/>
            <person name="Lee S."/>
            <person name="Kovar C."/>
            <person name="Wu Y."/>
            <person name="Scherer S.E."/>
            <person name="Worley K.C."/>
            <person name="Muzny D.M."/>
            <person name="Gibbs R."/>
        </authorList>
    </citation>
    <scope>NUCLEOTIDE SEQUENCE</scope>
    <source>
        <strain evidence="4">Brora</strain>
    </source>
</reference>
<organism evidence="3 4">
    <name type="scientific">Strigamia maritima</name>
    <name type="common">European centipede</name>
    <name type="synonym">Geophilus maritimus</name>
    <dbReference type="NCBI Taxonomy" id="126957"/>
    <lineage>
        <taxon>Eukaryota</taxon>
        <taxon>Metazoa</taxon>
        <taxon>Ecdysozoa</taxon>
        <taxon>Arthropoda</taxon>
        <taxon>Myriapoda</taxon>
        <taxon>Chilopoda</taxon>
        <taxon>Pleurostigmophora</taxon>
        <taxon>Geophilomorpha</taxon>
        <taxon>Linotaeniidae</taxon>
        <taxon>Strigamia</taxon>
    </lineage>
</organism>
<dbReference type="SUPFAM" id="SSF50249">
    <property type="entry name" value="Nucleic acid-binding proteins"/>
    <property type="match status" value="1"/>
</dbReference>
<evidence type="ECO:0000313" key="3">
    <source>
        <dbReference type="EnsemblMetazoa" id="SMAR004102-PA"/>
    </source>
</evidence>
<protein>
    <recommendedName>
        <fullName evidence="5">OB domain-containing protein</fullName>
    </recommendedName>
</protein>
<dbReference type="InterPro" id="IPR051231">
    <property type="entry name" value="SOSS-B"/>
</dbReference>
<name>T1ISM2_STRMM</name>
<accession>T1ISM2</accession>
<dbReference type="GO" id="GO:0044818">
    <property type="term" value="P:mitotic G2/M transition checkpoint"/>
    <property type="evidence" value="ECO:0007669"/>
    <property type="project" value="TreeGrafter"/>
</dbReference>
<dbReference type="InterPro" id="IPR012340">
    <property type="entry name" value="NA-bd_OB-fold"/>
</dbReference>